<evidence type="ECO:0000313" key="4">
    <source>
        <dbReference type="EMBL" id="KAL1306522.1"/>
    </source>
</evidence>
<reference evidence="4 5" key="1">
    <citation type="submission" date="2024-07" db="EMBL/GenBank/DDBJ databases">
        <title>Draft sequence of the Neodothiora populina.</title>
        <authorList>
            <person name="Drown D.D."/>
            <person name="Schuette U.S."/>
            <person name="Buechlein A.B."/>
            <person name="Rusch D.R."/>
            <person name="Winton L.W."/>
            <person name="Adams G.A."/>
        </authorList>
    </citation>
    <scope>NUCLEOTIDE SEQUENCE [LARGE SCALE GENOMIC DNA]</scope>
    <source>
        <strain evidence="4 5">CPC 39397</strain>
    </source>
</reference>
<dbReference type="InterPro" id="IPR049326">
    <property type="entry name" value="Rhodopsin_dom_fungi"/>
</dbReference>
<evidence type="ECO:0000313" key="5">
    <source>
        <dbReference type="Proteomes" id="UP001562354"/>
    </source>
</evidence>
<dbReference type="PANTHER" id="PTHR39614:SF2">
    <property type="entry name" value="INTEGRAL MEMBRANE PROTEIN"/>
    <property type="match status" value="1"/>
</dbReference>
<evidence type="ECO:0000256" key="1">
    <source>
        <dbReference type="SAM" id="MobiDB-lite"/>
    </source>
</evidence>
<evidence type="ECO:0000256" key="2">
    <source>
        <dbReference type="SAM" id="Phobius"/>
    </source>
</evidence>
<feature type="region of interest" description="Disordered" evidence="1">
    <location>
        <begin position="308"/>
        <end position="331"/>
    </location>
</feature>
<sequence length="417" mass="45304">MGHYINGYYVFAPVTSTDHAGLLWVTSILSLLFSTVTLAARYHIRRRSFGIDDWLVSAAQFFALAQYIALFVGMDSRGLGKSSSLLTTDEAREAGRSVFASNCLFLISLAFTKFSIVVFMKRLFTRDFTAAWMACNILLGVVTVWAVGSMLALTVGCGPTTKLEGARCVGQTTRWGVVAGFDAMFEIAIVVLSVILVRPLQMGWDVKVTVVGAFSFRIVVALFAILHAVRVGRLADTPDPGLAIIGNLIWLQIELGYALMSATIPTLRGFIRGYEKAMGWEVSNTHSHSNKPELGMFGTASYQMHSLANSKNSRSGGRSTQDRSRHSTHLASADDDTIALGNDFIHGLDNGVAGKYKVNAYGPRPAEPGGPRLKREPSTGSSESQEAIIRKDVHFSISSEMAPTSPWPPRAGPAPRY</sequence>
<keyword evidence="2" id="KW-0472">Membrane</keyword>
<accession>A0ABR3PK63</accession>
<dbReference type="RefSeq" id="XP_069202794.1">
    <property type="nucleotide sequence ID" value="XM_069344963.1"/>
</dbReference>
<keyword evidence="2" id="KW-0812">Transmembrane</keyword>
<keyword evidence="2" id="KW-1133">Transmembrane helix</keyword>
<feature type="transmembrane region" description="Helical" evidence="2">
    <location>
        <begin position="249"/>
        <end position="271"/>
    </location>
</feature>
<feature type="compositionally biased region" description="Pro residues" evidence="1">
    <location>
        <begin position="405"/>
        <end position="417"/>
    </location>
</feature>
<feature type="transmembrane region" description="Helical" evidence="2">
    <location>
        <begin position="94"/>
        <end position="119"/>
    </location>
</feature>
<keyword evidence="5" id="KW-1185">Reference proteome</keyword>
<feature type="region of interest" description="Disordered" evidence="1">
    <location>
        <begin position="359"/>
        <end position="417"/>
    </location>
</feature>
<name>A0ABR3PK63_9PEZI</name>
<gene>
    <name evidence="4" type="ORF">AAFC00_005213</name>
</gene>
<organism evidence="4 5">
    <name type="scientific">Neodothiora populina</name>
    <dbReference type="NCBI Taxonomy" id="2781224"/>
    <lineage>
        <taxon>Eukaryota</taxon>
        <taxon>Fungi</taxon>
        <taxon>Dikarya</taxon>
        <taxon>Ascomycota</taxon>
        <taxon>Pezizomycotina</taxon>
        <taxon>Dothideomycetes</taxon>
        <taxon>Dothideomycetidae</taxon>
        <taxon>Dothideales</taxon>
        <taxon>Dothioraceae</taxon>
        <taxon>Neodothiora</taxon>
    </lineage>
</organism>
<dbReference type="Proteomes" id="UP001562354">
    <property type="component" value="Unassembled WGS sequence"/>
</dbReference>
<dbReference type="PANTHER" id="PTHR39614">
    <property type="entry name" value="INTEGRAL MEMBRANE PROTEIN"/>
    <property type="match status" value="1"/>
</dbReference>
<evidence type="ECO:0000259" key="3">
    <source>
        <dbReference type="Pfam" id="PF20684"/>
    </source>
</evidence>
<feature type="compositionally biased region" description="Polar residues" evidence="1">
    <location>
        <begin position="308"/>
        <end position="319"/>
    </location>
</feature>
<feature type="domain" description="Rhodopsin" evidence="3">
    <location>
        <begin position="39"/>
        <end position="271"/>
    </location>
</feature>
<comment type="caution">
    <text evidence="4">The sequence shown here is derived from an EMBL/GenBank/DDBJ whole genome shotgun (WGS) entry which is preliminary data.</text>
</comment>
<dbReference type="EMBL" id="JBFMKM010000004">
    <property type="protein sequence ID" value="KAL1306522.1"/>
    <property type="molecule type" value="Genomic_DNA"/>
</dbReference>
<feature type="transmembrane region" description="Helical" evidence="2">
    <location>
        <begin position="131"/>
        <end position="155"/>
    </location>
</feature>
<proteinExistence type="predicted"/>
<feature type="transmembrane region" description="Helical" evidence="2">
    <location>
        <begin position="208"/>
        <end position="229"/>
    </location>
</feature>
<dbReference type="GeneID" id="95978912"/>
<feature type="transmembrane region" description="Helical" evidence="2">
    <location>
        <begin position="54"/>
        <end position="74"/>
    </location>
</feature>
<feature type="transmembrane region" description="Helical" evidence="2">
    <location>
        <begin position="20"/>
        <end position="42"/>
    </location>
</feature>
<feature type="transmembrane region" description="Helical" evidence="2">
    <location>
        <begin position="175"/>
        <end position="196"/>
    </location>
</feature>
<dbReference type="Pfam" id="PF20684">
    <property type="entry name" value="Fung_rhodopsin"/>
    <property type="match status" value="1"/>
</dbReference>
<protein>
    <recommendedName>
        <fullName evidence="3">Rhodopsin domain-containing protein</fullName>
    </recommendedName>
</protein>